<organism evidence="4 5">
    <name type="scientific">Ditylenchus destructor</name>
    <dbReference type="NCBI Taxonomy" id="166010"/>
    <lineage>
        <taxon>Eukaryota</taxon>
        <taxon>Metazoa</taxon>
        <taxon>Ecdysozoa</taxon>
        <taxon>Nematoda</taxon>
        <taxon>Chromadorea</taxon>
        <taxon>Rhabditida</taxon>
        <taxon>Tylenchina</taxon>
        <taxon>Tylenchomorpha</taxon>
        <taxon>Sphaerularioidea</taxon>
        <taxon>Anguinidae</taxon>
        <taxon>Anguininae</taxon>
        <taxon>Ditylenchus</taxon>
    </lineage>
</organism>
<gene>
    <name evidence="4" type="ORF">DdX_03089</name>
</gene>
<reference evidence="4" key="1">
    <citation type="submission" date="2022-01" db="EMBL/GenBank/DDBJ databases">
        <title>Genome Sequence Resource for Two Populations of Ditylenchus destructor, the Migratory Endoparasitic Phytonematode.</title>
        <authorList>
            <person name="Zhang H."/>
            <person name="Lin R."/>
            <person name="Xie B."/>
        </authorList>
    </citation>
    <scope>NUCLEOTIDE SEQUENCE</scope>
    <source>
        <strain evidence="4">BazhouSP</strain>
    </source>
</reference>
<comment type="caution">
    <text evidence="4">The sequence shown here is derived from an EMBL/GenBank/DDBJ whole genome shotgun (WGS) entry which is preliminary data.</text>
</comment>
<feature type="region of interest" description="Disordered" evidence="2">
    <location>
        <begin position="64"/>
        <end position="86"/>
    </location>
</feature>
<dbReference type="GO" id="GO:0005634">
    <property type="term" value="C:nucleus"/>
    <property type="evidence" value="ECO:0007669"/>
    <property type="project" value="UniProtKB-UniRule"/>
</dbReference>
<keyword evidence="1" id="KW-0539">Nucleus</keyword>
<feature type="domain" description="HMG box" evidence="3">
    <location>
        <begin position="22"/>
        <end position="86"/>
    </location>
</feature>
<keyword evidence="1" id="KW-0238">DNA-binding</keyword>
<dbReference type="Proteomes" id="UP001201812">
    <property type="component" value="Unassembled WGS sequence"/>
</dbReference>
<protein>
    <submittedName>
        <fullName evidence="4">HMG (High mobility group) box domain-containing protein</fullName>
    </submittedName>
</protein>
<dbReference type="PROSITE" id="PS50118">
    <property type="entry name" value="HMG_BOX_2"/>
    <property type="match status" value="1"/>
</dbReference>
<feature type="DNA-binding region" description="HMG box" evidence="1">
    <location>
        <begin position="22"/>
        <end position="86"/>
    </location>
</feature>
<proteinExistence type="predicted"/>
<evidence type="ECO:0000256" key="1">
    <source>
        <dbReference type="PROSITE-ProRule" id="PRU00267"/>
    </source>
</evidence>
<dbReference type="EMBL" id="JAKKPZ010000002">
    <property type="protein sequence ID" value="KAI1726371.1"/>
    <property type="molecule type" value="Genomic_DNA"/>
</dbReference>
<dbReference type="SUPFAM" id="SSF47095">
    <property type="entry name" value="HMG-box"/>
    <property type="match status" value="1"/>
</dbReference>
<dbReference type="Gene3D" id="1.10.30.10">
    <property type="entry name" value="High mobility group box domain"/>
    <property type="match status" value="1"/>
</dbReference>
<dbReference type="SMART" id="SM00398">
    <property type="entry name" value="HMG"/>
    <property type="match status" value="1"/>
</dbReference>
<sequence length="86" mass="9501">MSDIRDAEHASSGVAEGISDASMRNLSGYRLFAKENRGAMQAKLEGSSARDILKEMGHAWSHLPEEEKKKWNDMAASIKGEHSNQI</sequence>
<dbReference type="Pfam" id="PF00505">
    <property type="entry name" value="HMG_box"/>
    <property type="match status" value="1"/>
</dbReference>
<dbReference type="InterPro" id="IPR009071">
    <property type="entry name" value="HMG_box_dom"/>
</dbReference>
<name>A0AAD4NHB7_9BILA</name>
<dbReference type="AlphaFoldDB" id="A0AAD4NHB7"/>
<evidence type="ECO:0000313" key="5">
    <source>
        <dbReference type="Proteomes" id="UP001201812"/>
    </source>
</evidence>
<dbReference type="InterPro" id="IPR036910">
    <property type="entry name" value="HMG_box_dom_sf"/>
</dbReference>
<evidence type="ECO:0000313" key="4">
    <source>
        <dbReference type="EMBL" id="KAI1726371.1"/>
    </source>
</evidence>
<dbReference type="GO" id="GO:0003677">
    <property type="term" value="F:DNA binding"/>
    <property type="evidence" value="ECO:0007669"/>
    <property type="project" value="UniProtKB-UniRule"/>
</dbReference>
<evidence type="ECO:0000259" key="3">
    <source>
        <dbReference type="PROSITE" id="PS50118"/>
    </source>
</evidence>
<accession>A0AAD4NHB7</accession>
<keyword evidence="5" id="KW-1185">Reference proteome</keyword>
<dbReference type="CDD" id="cd00084">
    <property type="entry name" value="HMG-box_SF"/>
    <property type="match status" value="1"/>
</dbReference>
<evidence type="ECO:0000256" key="2">
    <source>
        <dbReference type="SAM" id="MobiDB-lite"/>
    </source>
</evidence>